<proteinExistence type="predicted"/>
<protein>
    <submittedName>
        <fullName evidence="2">PIN domain-containing protein</fullName>
    </submittedName>
</protein>
<dbReference type="SUPFAM" id="SSF88723">
    <property type="entry name" value="PIN domain-like"/>
    <property type="match status" value="1"/>
</dbReference>
<comment type="caution">
    <text evidence="2">The sequence shown here is derived from an EMBL/GenBank/DDBJ whole genome shotgun (WGS) entry which is preliminary data.</text>
</comment>
<dbReference type="EMBL" id="DSAY01000104">
    <property type="protein sequence ID" value="HDP15274.1"/>
    <property type="molecule type" value="Genomic_DNA"/>
</dbReference>
<reference evidence="2" key="1">
    <citation type="journal article" date="2020" name="mSystems">
        <title>Genome- and Community-Level Interaction Insights into Carbon Utilization and Element Cycling Functions of Hydrothermarchaeota in Hydrothermal Sediment.</title>
        <authorList>
            <person name="Zhou Z."/>
            <person name="Liu Y."/>
            <person name="Xu W."/>
            <person name="Pan J."/>
            <person name="Luo Z.H."/>
            <person name="Li M."/>
        </authorList>
    </citation>
    <scope>NUCLEOTIDE SEQUENCE [LARGE SCALE GENOMIC DNA]</scope>
    <source>
        <strain evidence="2">SpSt-116</strain>
    </source>
</reference>
<dbReference type="InterPro" id="IPR029060">
    <property type="entry name" value="PIN-like_dom_sf"/>
</dbReference>
<evidence type="ECO:0000256" key="1">
    <source>
        <dbReference type="SAM" id="MobiDB-lite"/>
    </source>
</evidence>
<dbReference type="Gene3D" id="3.40.50.1010">
    <property type="entry name" value="5'-nuclease"/>
    <property type="match status" value="1"/>
</dbReference>
<feature type="compositionally biased region" description="Basic and acidic residues" evidence="1">
    <location>
        <begin position="1"/>
        <end position="22"/>
    </location>
</feature>
<dbReference type="AlphaFoldDB" id="A0A7C1CFW5"/>
<organism evidence="2">
    <name type="scientific">Thermofilum adornatum</name>
    <dbReference type="NCBI Taxonomy" id="1365176"/>
    <lineage>
        <taxon>Archaea</taxon>
        <taxon>Thermoproteota</taxon>
        <taxon>Thermoprotei</taxon>
        <taxon>Thermofilales</taxon>
        <taxon>Thermofilaceae</taxon>
        <taxon>Thermofilum</taxon>
    </lineage>
</organism>
<evidence type="ECO:0000313" key="2">
    <source>
        <dbReference type="EMBL" id="HDP15274.1"/>
    </source>
</evidence>
<accession>A0A7C1CFW5</accession>
<sequence length="267" mass="29485">MHPSGSRDEGERSTRAVGEARRGALPAAEDAHIRRVERGPRSKPSPVGPQARKATRQDARIPTHAEPPSGRSQRTEKGVVATSYVDSSIILSALITTDSRHQASVETLKKLREHGCELITSTYAFTEVANTTCRRAIKGEWQFAAPLAKLVNQLKALSPQALCEALAPTLFSFLEELHGVKVIEDPELYSIESVDTARTARIFHEAINLAWVDIRTKDLLHIAAASLMKKHGVNRILTADVEDFENIKDKLERELGLKVEILTTQQS</sequence>
<name>A0A7C1CFW5_9CREN</name>
<gene>
    <name evidence="2" type="ORF">ENN26_05815</name>
</gene>
<feature type="compositionally biased region" description="Basic and acidic residues" evidence="1">
    <location>
        <begin position="29"/>
        <end position="40"/>
    </location>
</feature>
<feature type="region of interest" description="Disordered" evidence="1">
    <location>
        <begin position="1"/>
        <end position="78"/>
    </location>
</feature>